<sequence length="363" mass="39117">MGAVEEVIGALEDGRKVAVCQVAPSVRVSIGEEFGMPPGTVATERLVGALRHAGFGRVFDTSTAADIVTIEEGAELLRRMKDNERLPLLTSCCSASVLYVENNFPELLGHFCTVKSPQQSMGSLVKTYCARKMRVKRRDIYSVSIMPCIVKKLEARRPEMEFNGVKHVDAVLTTKEAAELLKRRGLSLADAPESGFDSLMGKASGSGQLFGTTGGVTEALLRFVSWKLDGGNARIDFPEVRGSGGLRDVRVKAGGREIRIAVVDGLNNLKDILSNADRFGSYDMIEIMTCPGGCIGGSGQPAYTPQGLLARRDALYGIDATAKARTAMDNPAVQAVYRNYLLEPGSGVSQSILHLKRICLKCK</sequence>
<dbReference type="Pfam" id="PF02256">
    <property type="entry name" value="Fe_hyd_SSU"/>
    <property type="match status" value="1"/>
</dbReference>
<dbReference type="InterPro" id="IPR003149">
    <property type="entry name" value="Fe_hydrogenase_ssu"/>
</dbReference>
<dbReference type="Gene3D" id="3.40.50.1780">
    <property type="match status" value="1"/>
</dbReference>
<dbReference type="SUPFAM" id="SSF53920">
    <property type="entry name" value="Fe-only hydrogenase"/>
    <property type="match status" value="1"/>
</dbReference>
<dbReference type="InterPro" id="IPR004108">
    <property type="entry name" value="Fe_hydrogenase_lsu_C"/>
</dbReference>
<name>A0A8T3YP19_9ARCH</name>
<dbReference type="Pfam" id="PF02906">
    <property type="entry name" value="Fe_hyd_lg_C"/>
    <property type="match status" value="1"/>
</dbReference>
<dbReference type="EMBL" id="JACQPB010000056">
    <property type="protein sequence ID" value="MBI4210986.1"/>
    <property type="molecule type" value="Genomic_DNA"/>
</dbReference>
<dbReference type="AlphaFoldDB" id="A0A8T3YP19"/>
<reference evidence="2" key="1">
    <citation type="submission" date="2020-07" db="EMBL/GenBank/DDBJ databases">
        <title>Huge and variable diversity of episymbiotic CPR bacteria and DPANN archaea in groundwater ecosystems.</title>
        <authorList>
            <person name="He C.Y."/>
            <person name="Keren R."/>
            <person name="Whittaker M."/>
            <person name="Farag I.F."/>
            <person name="Doudna J."/>
            <person name="Cate J.H.D."/>
            <person name="Banfield J.F."/>
        </authorList>
    </citation>
    <scope>NUCLEOTIDE SEQUENCE</scope>
    <source>
        <strain evidence="2">NC_groundwater_1296_Ag_S-0.2um_52_80</strain>
    </source>
</reference>
<dbReference type="PANTHER" id="PTHR11615">
    <property type="entry name" value="NITRATE, FORMATE, IRON DEHYDROGENASE"/>
    <property type="match status" value="1"/>
</dbReference>
<comment type="caution">
    <text evidence="2">The sequence shown here is derived from an EMBL/GenBank/DDBJ whole genome shotgun (WGS) entry which is preliminary data.</text>
</comment>
<evidence type="ECO:0000313" key="3">
    <source>
        <dbReference type="Proteomes" id="UP000732298"/>
    </source>
</evidence>
<protein>
    <submittedName>
        <fullName evidence="2">Iron hydrogenase small subunit</fullName>
    </submittedName>
</protein>
<dbReference type="SMART" id="SM00902">
    <property type="entry name" value="Fe_hyd_SSU"/>
    <property type="match status" value="1"/>
</dbReference>
<dbReference type="Proteomes" id="UP000732298">
    <property type="component" value="Unassembled WGS sequence"/>
</dbReference>
<dbReference type="InterPro" id="IPR036991">
    <property type="entry name" value="Fe_hydrogenase_ssu_sf"/>
</dbReference>
<dbReference type="InterPro" id="IPR050340">
    <property type="entry name" value="Cytosolic_Fe-S_CAF"/>
</dbReference>
<organism evidence="2 3">
    <name type="scientific">Candidatus Iainarchaeum sp</name>
    <dbReference type="NCBI Taxonomy" id="3101447"/>
    <lineage>
        <taxon>Archaea</taxon>
        <taxon>Candidatus Iainarchaeota</taxon>
        <taxon>Candidatus Iainarchaeia</taxon>
        <taxon>Candidatus Iainarchaeales</taxon>
        <taxon>Candidatus Iainarchaeaceae</taxon>
        <taxon>Candidatus Iainarchaeum</taxon>
    </lineage>
</organism>
<proteinExistence type="predicted"/>
<evidence type="ECO:0000313" key="2">
    <source>
        <dbReference type="EMBL" id="MBI4210986.1"/>
    </source>
</evidence>
<evidence type="ECO:0000259" key="1">
    <source>
        <dbReference type="SMART" id="SM00902"/>
    </source>
</evidence>
<gene>
    <name evidence="2" type="ORF">HY544_05810</name>
</gene>
<dbReference type="InterPro" id="IPR009016">
    <property type="entry name" value="Fe_hydrogenase"/>
</dbReference>
<dbReference type="Gene3D" id="3.40.950.10">
    <property type="entry name" value="Fe-only Hydrogenase (Larger Subunit), Chain L, domain 3"/>
    <property type="match status" value="1"/>
</dbReference>
<feature type="domain" description="Iron hydrogenase small subunit" evidence="1">
    <location>
        <begin position="305"/>
        <end position="361"/>
    </location>
</feature>
<accession>A0A8T3YP19</accession>
<dbReference type="Gene3D" id="4.10.260.20">
    <property type="entry name" value="Iron hydrogenase, small subunit"/>
    <property type="match status" value="1"/>
</dbReference>